<dbReference type="SMART" id="SM00316">
    <property type="entry name" value="S1"/>
    <property type="match status" value="12"/>
</dbReference>
<feature type="compositionally biased region" description="Basic and acidic residues" evidence="6">
    <location>
        <begin position="44"/>
        <end position="57"/>
    </location>
</feature>
<keyword evidence="5" id="KW-0539">Nucleus</keyword>
<keyword evidence="9" id="KW-1185">Reference proteome</keyword>
<dbReference type="CDD" id="cd05702">
    <property type="entry name" value="S1_Rrp5_repeat_hs11_sc8"/>
    <property type="match status" value="1"/>
</dbReference>
<evidence type="ECO:0000256" key="5">
    <source>
        <dbReference type="ARBA" id="ARBA00023242"/>
    </source>
</evidence>
<name>A0A2B4SC77_STYPI</name>
<dbReference type="STRING" id="50429.A0A2B4SC77"/>
<dbReference type="Proteomes" id="UP000225706">
    <property type="component" value="Unassembled WGS sequence"/>
</dbReference>
<feature type="compositionally biased region" description="Basic residues" evidence="6">
    <location>
        <begin position="71"/>
        <end position="80"/>
    </location>
</feature>
<dbReference type="InterPro" id="IPR055430">
    <property type="entry name" value="HAT_Syf1_CNRKL1_C"/>
</dbReference>
<feature type="domain" description="S1 motif" evidence="7">
    <location>
        <begin position="110"/>
        <end position="203"/>
    </location>
</feature>
<evidence type="ECO:0000313" key="9">
    <source>
        <dbReference type="Proteomes" id="UP000225706"/>
    </source>
</evidence>
<dbReference type="CDD" id="cd05696">
    <property type="entry name" value="S1_Rrp5_repeat_hs4"/>
    <property type="match status" value="1"/>
</dbReference>
<evidence type="ECO:0000313" key="8">
    <source>
        <dbReference type="EMBL" id="PFX26410.1"/>
    </source>
</evidence>
<dbReference type="Pfam" id="PF24685">
    <property type="entry name" value="OB_RRP5_4th"/>
    <property type="match status" value="1"/>
</dbReference>
<dbReference type="InterPro" id="IPR048058">
    <property type="entry name" value="Rrp5_S1_rpt_hs11_sc8"/>
</dbReference>
<comment type="subcellular location">
    <subcellularLocation>
        <location evidence="1">Nucleus</location>
        <location evidence="1">Nucleolus</location>
    </subcellularLocation>
</comment>
<keyword evidence="4" id="KW-0677">Repeat</keyword>
<comment type="caution">
    <text evidence="8">The sequence shown here is derived from an EMBL/GenBank/DDBJ whole genome shotgun (WGS) entry which is preliminary data.</text>
</comment>
<dbReference type="InterPro" id="IPR003029">
    <property type="entry name" value="S1_domain"/>
</dbReference>
<dbReference type="SUPFAM" id="SSF50249">
    <property type="entry name" value="Nucleic acid-binding proteins"/>
    <property type="match status" value="9"/>
</dbReference>
<feature type="domain" description="S1 motif" evidence="7">
    <location>
        <begin position="997"/>
        <end position="1071"/>
    </location>
</feature>
<evidence type="ECO:0000256" key="6">
    <source>
        <dbReference type="SAM" id="MobiDB-lite"/>
    </source>
</evidence>
<keyword evidence="3" id="KW-0597">Phosphoprotein</keyword>
<dbReference type="InterPro" id="IPR011990">
    <property type="entry name" value="TPR-like_helical_dom_sf"/>
</dbReference>
<dbReference type="Pfam" id="PF23459">
    <property type="entry name" value="S1_RRP5"/>
    <property type="match status" value="3"/>
</dbReference>
<feature type="domain" description="S1 motif" evidence="7">
    <location>
        <begin position="480"/>
        <end position="549"/>
    </location>
</feature>
<feature type="domain" description="S1 motif" evidence="7">
    <location>
        <begin position="828"/>
        <end position="890"/>
    </location>
</feature>
<feature type="region of interest" description="Disordered" evidence="6">
    <location>
        <begin position="1307"/>
        <end position="1462"/>
    </location>
</feature>
<dbReference type="CDD" id="cd05693">
    <property type="entry name" value="S1_Rrp5_repeat_hs1_sc1"/>
    <property type="match status" value="1"/>
</dbReference>
<dbReference type="InterPro" id="IPR045209">
    <property type="entry name" value="Rrp5"/>
</dbReference>
<dbReference type="InterPro" id="IPR057300">
    <property type="entry name" value="OB_Rrp5"/>
</dbReference>
<dbReference type="Pfam" id="PF00575">
    <property type="entry name" value="S1"/>
    <property type="match status" value="1"/>
</dbReference>
<dbReference type="OrthoDB" id="412781at2759"/>
<accession>A0A2B4SC77</accession>
<evidence type="ECO:0000256" key="2">
    <source>
        <dbReference type="ARBA" id="ARBA00022552"/>
    </source>
</evidence>
<feature type="compositionally biased region" description="Basic and acidic residues" evidence="6">
    <location>
        <begin position="1360"/>
        <end position="1374"/>
    </location>
</feature>
<organism evidence="8 9">
    <name type="scientific">Stylophora pistillata</name>
    <name type="common">Smooth cauliflower coral</name>
    <dbReference type="NCBI Taxonomy" id="50429"/>
    <lineage>
        <taxon>Eukaryota</taxon>
        <taxon>Metazoa</taxon>
        <taxon>Cnidaria</taxon>
        <taxon>Anthozoa</taxon>
        <taxon>Hexacorallia</taxon>
        <taxon>Scleractinia</taxon>
        <taxon>Astrocoeniina</taxon>
        <taxon>Pocilloporidae</taxon>
        <taxon>Stylophora</taxon>
    </lineage>
</organism>
<feature type="domain" description="S1 motif" evidence="7">
    <location>
        <begin position="219"/>
        <end position="281"/>
    </location>
</feature>
<feature type="region of interest" description="Disordered" evidence="6">
    <location>
        <begin position="1088"/>
        <end position="1110"/>
    </location>
</feature>
<dbReference type="Gene3D" id="1.25.40.10">
    <property type="entry name" value="Tetratricopeptide repeat domain"/>
    <property type="match status" value="1"/>
</dbReference>
<dbReference type="PANTHER" id="PTHR23270">
    <property type="entry name" value="PROGRAMMED CELL DEATH PROTEIN 11 PRE-RRNA PROCESSING PROTEIN RRP5"/>
    <property type="match status" value="1"/>
</dbReference>
<dbReference type="EMBL" id="LSMT01000127">
    <property type="protein sequence ID" value="PFX26410.1"/>
    <property type="molecule type" value="Genomic_DNA"/>
</dbReference>
<dbReference type="PROSITE" id="PS50126">
    <property type="entry name" value="S1"/>
    <property type="match status" value="11"/>
</dbReference>
<evidence type="ECO:0000256" key="4">
    <source>
        <dbReference type="ARBA" id="ARBA00022737"/>
    </source>
</evidence>
<dbReference type="GO" id="GO:0003723">
    <property type="term" value="F:RNA binding"/>
    <property type="evidence" value="ECO:0007669"/>
    <property type="project" value="TreeGrafter"/>
</dbReference>
<dbReference type="CDD" id="cd05698">
    <property type="entry name" value="S1_Rrp5_repeat_hs6_sc5"/>
    <property type="match status" value="1"/>
</dbReference>
<feature type="domain" description="S1 motif" evidence="7">
    <location>
        <begin position="731"/>
        <end position="761"/>
    </location>
</feature>
<feature type="domain" description="S1 motif" evidence="7">
    <location>
        <begin position="1196"/>
        <end position="1267"/>
    </location>
</feature>
<evidence type="ECO:0000256" key="3">
    <source>
        <dbReference type="ARBA" id="ARBA00022553"/>
    </source>
</evidence>
<protein>
    <submittedName>
        <fullName evidence="8">Protein RRP5-like</fullName>
    </submittedName>
</protein>
<dbReference type="InterPro" id="IPR057301">
    <property type="entry name" value="Rrp5_OB_4th"/>
</dbReference>
<feature type="domain" description="S1 motif" evidence="7">
    <location>
        <begin position="569"/>
        <end position="638"/>
    </location>
</feature>
<gene>
    <name evidence="8" type="primary">PDCD11</name>
    <name evidence="8" type="ORF">AWC38_SpisGene8931</name>
</gene>
<dbReference type="Pfam" id="PF24682">
    <property type="entry name" value="OB_RRP5"/>
    <property type="match status" value="1"/>
</dbReference>
<dbReference type="Pfam" id="PF23231">
    <property type="entry name" value="HAT_Syf1_CNRKL1_C"/>
    <property type="match status" value="1"/>
</dbReference>
<feature type="domain" description="S1 motif" evidence="7">
    <location>
        <begin position="304"/>
        <end position="375"/>
    </location>
</feature>
<feature type="region of interest" description="Disordered" evidence="6">
    <location>
        <begin position="1765"/>
        <end position="1794"/>
    </location>
</feature>
<dbReference type="SMART" id="SM00386">
    <property type="entry name" value="HAT"/>
    <property type="match status" value="6"/>
</dbReference>
<dbReference type="FunFam" id="2.40.50.140:FF:000200">
    <property type="entry name" value="Programmed cell death 11"/>
    <property type="match status" value="1"/>
</dbReference>
<feature type="domain" description="S1 motif" evidence="7">
    <location>
        <begin position="392"/>
        <end position="463"/>
    </location>
</feature>
<keyword evidence="2" id="KW-0698">rRNA processing</keyword>
<dbReference type="FunFam" id="2.40.50.140:FF:000103">
    <property type="entry name" value="protein RRP5 homolog"/>
    <property type="match status" value="2"/>
</dbReference>
<evidence type="ECO:0000256" key="1">
    <source>
        <dbReference type="ARBA" id="ARBA00004604"/>
    </source>
</evidence>
<feature type="compositionally biased region" description="Basic and acidic residues" evidence="6">
    <location>
        <begin position="1774"/>
        <end position="1794"/>
    </location>
</feature>
<dbReference type="InterPro" id="IPR057302">
    <property type="entry name" value="Rrp5_S1"/>
</dbReference>
<dbReference type="InterPro" id="IPR012340">
    <property type="entry name" value="NA-bd_OB-fold"/>
</dbReference>
<dbReference type="Gene3D" id="2.40.50.140">
    <property type="entry name" value="Nucleic acid-binding proteins"/>
    <property type="match status" value="9"/>
</dbReference>
<feature type="compositionally biased region" description="Acidic residues" evidence="6">
    <location>
        <begin position="1375"/>
        <end position="1396"/>
    </location>
</feature>
<dbReference type="SUPFAM" id="SSF48452">
    <property type="entry name" value="TPR-like"/>
    <property type="match status" value="1"/>
</dbReference>
<feature type="compositionally biased region" description="Polar residues" evidence="6">
    <location>
        <begin position="1088"/>
        <end position="1102"/>
    </location>
</feature>
<dbReference type="GO" id="GO:0032040">
    <property type="term" value="C:small-subunit processome"/>
    <property type="evidence" value="ECO:0007669"/>
    <property type="project" value="TreeGrafter"/>
</dbReference>
<feature type="domain" description="S1 motif" evidence="7">
    <location>
        <begin position="1117"/>
        <end position="1188"/>
    </location>
</feature>
<proteinExistence type="predicted"/>
<feature type="compositionally biased region" description="Acidic residues" evidence="6">
    <location>
        <begin position="1435"/>
        <end position="1447"/>
    </location>
</feature>
<dbReference type="FunFam" id="1.25.40.10:FF:000065">
    <property type="entry name" value="Programmed cell death 11"/>
    <property type="match status" value="1"/>
</dbReference>
<feature type="compositionally biased region" description="Basic and acidic residues" evidence="6">
    <location>
        <begin position="1323"/>
        <end position="1335"/>
    </location>
</feature>
<dbReference type="PANTHER" id="PTHR23270:SF10">
    <property type="entry name" value="PROTEIN RRP5 HOMOLOG"/>
    <property type="match status" value="1"/>
</dbReference>
<evidence type="ECO:0000259" key="7">
    <source>
        <dbReference type="PROSITE" id="PS50126"/>
    </source>
</evidence>
<dbReference type="GO" id="GO:0006364">
    <property type="term" value="P:rRNA processing"/>
    <property type="evidence" value="ECO:0007669"/>
    <property type="project" value="UniProtKB-KW"/>
</dbReference>
<dbReference type="InterPro" id="IPR003107">
    <property type="entry name" value="HAT"/>
</dbReference>
<dbReference type="InterPro" id="IPR048059">
    <property type="entry name" value="Rrp5_S1_rpt_hs1_sc1"/>
</dbReference>
<dbReference type="CDD" id="cd05697">
    <property type="entry name" value="S1_Rrp5_repeat_hs5"/>
    <property type="match status" value="1"/>
</dbReference>
<sequence length="1907" mass="212968">MATKVGRGKSALKSPETPSSVFNKRNAEEVDFPRGGTSALSPLEVRKIKNEAERDVLFGRSSSDPELLPKSGKKSKKPKKSKVDDSKPEFIAKSKQKFVETLTFKKVYVGMKVLGAIREVNEYDMVMSLPNGLSGFVHITNVNEKITERLKNILEVDESGDTEDTPSFPGLTKFFAVGSLVQCSVLETEGSKPGQRKIKLSVDPKELNSGITKSSLKQGMVLSGFVKSVEDHGYLISFGIDGTSAFLPKTSLTREFEEGNPLSLLIKSVAQEQRFISVSVHEDEIQGAMITEDLKLKFSALLPGMLVKASVTQVTGSGLILNFLGGFEGSADIIHLPNCGGDGKNLEETYPVKKKVKCRILYVNANKKTVGVSLQEKVVLHRTASFGHCSMGDVIDDAVVIRVDQKMGLFFSFSDGILGFTHISRVSDEHVEKLGKKYKVGSTHRCRILGFNSLDGLVNLTMERSVIEQPFLSYCDIKPGELVKGKIMSLEKFGMFISLTDHIRGLCRTLHLADINLQHPEKKLKDGKTVKCRVLSVWPDSRRLFLTHKKTLIESSLPIITEYTQAQPGVSCHGFVVAIKDFGCIVSFYNNIKGLVPRSELGISADTDPRSAFYLGQVLLCHVLSCEPDQMRLRLSLKLLEADVVNSSEEGLDVALLPSGAPAFLPVSHLSDHVSNCKALLSVYKPSTRLTNVVYYGINKRQEINVSLKPSLVKAASEDRLLTSFKDVEVGMVLPGFVKKVMSYGVFVEFSRGIFGLAPNSVTEIDEERQRFLVSLKMSDCCPEKTIEGSSDPGAELLENYLSERQKIVQQLASSSEEMEALFSLGPGSCVEGKVLTVKFRGILLQLANGVQGFTPHQLAKGVSCEPGEVVCGCVLDWDFDKKCVIVSLNPQLVAKRKAVETQNKTQKKLKHGRIFYACVQLIRENYMVVTIPQHNYQLAYAPTKMHLNDIRDASKRFAVGQEYSSLVQRPVKANNDLLPLVMLQEKQIGKENVVPGAITTAQVKSVKDLQLNVNLCDGKFHGRVHVTQIWDKVIQGESPLKGFHNGDKIQVKILGFRDLKTHKYLPITHTNFTKAVAELTLKPSELSEVSSDRQSASSENNEGGGADKKLEDYQVGEDVNCFVKSATDYCVWMMLSPSVNGRVGLLHASSDVEVLKSLKTHFKPGDGYRCVVLSVDQEKKCLDLSLSAESKIEATQVLTGQVTKIFPDQGLLVRLPMSKYGVVGLTDLKDNYDENPLESFKTMQLVRTQAVATKNEGVTSVNEEDREIKSISDLKEGDIIRGFVKSCSDVGVFVSVDPIKGHLELSLKGTDVGGPDPAPKPKRLDEKEKRDKEKKERKRKRKKEKESKTKDGSDDEAEFVLKKLKEDSDHEDSPESESEEEGETSGNTSDEEADDASSHKPNGAPRLEISSGFDWNEDGNYGGRTQKRQHENNDNDDDDESSESETEASGQVARKKSKRQKRAAKKAEEEFLYKTEQSLLDQDRLPETAEDFDRAVLSSPNNSVVWLQYMAYHLHTTDIDKARTVAERALKTISFREEQEKLNVWVALMNLENLYGTQESLVRVFERALQQNEPKKVFFQLTGIYSRTDKTELAEQLYHTMAKRFSQSKKVWVGFSLFYMKQGKLDLGRKLLQRSLKSLPKRKHIETIVQFALHEFKYGEPQRGQTMFESILTNYPKRSDLWSVYLDMMIKQGDVEPVRQIFERVIHINMSSKKMKLFFKRYLDFERKYGDAFSIENVKTQAMARKTTHTIFIPHTVHYAVNGLNPGQVKGKGSKEARPEAADHEDRLSRSCWREEPSSSDITAMYTLVSSANIATLLLRIESGSLFTYNRKRAGPSIEPCGTPDVTGRSRDVVPSTVTHWCLPQRYARNHVNTFPPKPASHSFSIRRSCPTLSKALDMSKYTQST</sequence>
<reference evidence="9" key="1">
    <citation type="journal article" date="2017" name="bioRxiv">
        <title>Comparative analysis of the genomes of Stylophora pistillata and Acropora digitifera provides evidence for extensive differences between species of corals.</title>
        <authorList>
            <person name="Voolstra C.R."/>
            <person name="Li Y."/>
            <person name="Liew Y.J."/>
            <person name="Baumgarten S."/>
            <person name="Zoccola D."/>
            <person name="Flot J.-F."/>
            <person name="Tambutte S."/>
            <person name="Allemand D."/>
            <person name="Aranda M."/>
        </authorList>
    </citation>
    <scope>NUCLEOTIDE SEQUENCE [LARGE SCALE GENOMIC DNA]</scope>
</reference>
<feature type="region of interest" description="Disordered" evidence="6">
    <location>
        <begin position="1"/>
        <end position="86"/>
    </location>
</feature>